<comment type="caution">
    <text evidence="2">The sequence shown here is derived from an EMBL/GenBank/DDBJ whole genome shotgun (WGS) entry which is preliminary data.</text>
</comment>
<dbReference type="EMBL" id="AOUO01000694">
    <property type="protein sequence ID" value="EOD61430.1"/>
    <property type="molecule type" value="Genomic_DNA"/>
</dbReference>
<evidence type="ECO:0008006" key="4">
    <source>
        <dbReference type="Google" id="ProtNLM"/>
    </source>
</evidence>
<dbReference type="PATRIC" id="fig|1292037.4.peg.7557"/>
<keyword evidence="1" id="KW-1133">Transmembrane helix</keyword>
<protein>
    <recommendedName>
        <fullName evidence="4">DUF3311 domain-containing protein</fullName>
    </recommendedName>
</protein>
<gene>
    <name evidence="2" type="ORF">H480_40315</name>
</gene>
<dbReference type="Proteomes" id="UP000014139">
    <property type="component" value="Unassembled WGS sequence"/>
</dbReference>
<keyword evidence="1" id="KW-0812">Transmembrane</keyword>
<sequence>MTPVRSYHWPPLLPVAALVLMPFLPFVNTTGLWLGLPRMVVWGAFWCLMFTPALLLSERLMRAGEDDG</sequence>
<feature type="transmembrane region" description="Helical" evidence="1">
    <location>
        <begin position="12"/>
        <end position="33"/>
    </location>
</feature>
<keyword evidence="3" id="KW-1185">Reference proteome</keyword>
<organism evidence="2 3">
    <name type="scientific">Amycolatopsis vancoresmycina DSM 44592</name>
    <dbReference type="NCBI Taxonomy" id="1292037"/>
    <lineage>
        <taxon>Bacteria</taxon>
        <taxon>Bacillati</taxon>
        <taxon>Actinomycetota</taxon>
        <taxon>Actinomycetes</taxon>
        <taxon>Pseudonocardiales</taxon>
        <taxon>Pseudonocardiaceae</taxon>
        <taxon>Amycolatopsis</taxon>
    </lineage>
</organism>
<keyword evidence="1" id="KW-0472">Membrane</keyword>
<proteinExistence type="predicted"/>
<dbReference type="AlphaFoldDB" id="R1HCP3"/>
<accession>R1HCP3</accession>
<reference evidence="2 3" key="1">
    <citation type="submission" date="2013-02" db="EMBL/GenBank/DDBJ databases">
        <title>Draft genome sequence of Amycolatopsis vancoresmycina strain DSM 44592T.</title>
        <authorList>
            <person name="Kumar S."/>
            <person name="Kaur N."/>
            <person name="Kaur C."/>
            <person name="Raghava G.P.S."/>
            <person name="Mayilraj S."/>
        </authorList>
    </citation>
    <scope>NUCLEOTIDE SEQUENCE [LARGE SCALE GENOMIC DNA]</scope>
    <source>
        <strain evidence="2 3">DSM 44592</strain>
    </source>
</reference>
<feature type="transmembrane region" description="Helical" evidence="1">
    <location>
        <begin position="39"/>
        <end position="56"/>
    </location>
</feature>
<evidence type="ECO:0000313" key="3">
    <source>
        <dbReference type="Proteomes" id="UP000014139"/>
    </source>
</evidence>
<evidence type="ECO:0000256" key="1">
    <source>
        <dbReference type="SAM" id="Phobius"/>
    </source>
</evidence>
<name>R1HCP3_9PSEU</name>
<evidence type="ECO:0000313" key="2">
    <source>
        <dbReference type="EMBL" id="EOD61430.1"/>
    </source>
</evidence>